<dbReference type="RefSeq" id="WP_168099970.1">
    <property type="nucleotide sequence ID" value="NZ_JAATEN010000001.1"/>
</dbReference>
<evidence type="ECO:0000256" key="7">
    <source>
        <dbReference type="ARBA" id="ARBA00022723"/>
    </source>
</evidence>
<evidence type="ECO:0000256" key="1">
    <source>
        <dbReference type="ARBA" id="ARBA00000441"/>
    </source>
</evidence>
<dbReference type="InterPro" id="IPR006411">
    <property type="entry name" value="Fruct_bisP_bact"/>
</dbReference>
<keyword evidence="7 11" id="KW-0479">Metal-binding</keyword>
<dbReference type="InterPro" id="IPR013785">
    <property type="entry name" value="Aldolase_TIM"/>
</dbReference>
<evidence type="ECO:0000256" key="6">
    <source>
        <dbReference type="ARBA" id="ARBA00013779"/>
    </source>
</evidence>
<protein>
    <recommendedName>
        <fullName evidence="6 11">Fructose-bisphosphate aldolase</fullName>
        <shortName evidence="11">FBP aldolase</shortName>
        <ecNumber evidence="5 11">4.1.2.13</ecNumber>
    </recommendedName>
</protein>
<keyword evidence="13" id="KW-1185">Reference proteome</keyword>
<evidence type="ECO:0000256" key="11">
    <source>
        <dbReference type="RuleBase" id="RU366023"/>
    </source>
</evidence>
<dbReference type="PIRSF" id="PIRSF001359">
    <property type="entry name" value="F_bP_aldolase_II"/>
    <property type="match status" value="1"/>
</dbReference>
<evidence type="ECO:0000256" key="4">
    <source>
        <dbReference type="ARBA" id="ARBA00005812"/>
    </source>
</evidence>
<evidence type="ECO:0000313" key="12">
    <source>
        <dbReference type="EMBL" id="NJP99388.1"/>
    </source>
</evidence>
<sequence length="340" mass="36875">MPIATPEVYQEMLDRAKAGKFAYPAINVTSSQTLHAALRGFAEAESDGIVQISTGGAEFLGGQYSKDMVTGAVALAEFAHIVAEKYPVNIALHTDHCPKDKLDGYVRPLLALSQERVAAGRDPLFQSHMWDGSAEILDDNLTIARELLAEAVKAKIVLEVEITPTGGEEDGVSHEINDDLYTTVSDAERTADALGLGENGRYLLAASFGNVHGVYKPGNVRLRPELLRDLQDGVGAKAGKTDPFYFVFHGGSGSTEEEILTALENGVVKMNLDTDTQYAFTRPVADHMFRNYDGVLKVDGEVGDKKTYDPRSWGKKAEQGMAERITSACAHLRSTGTRLK</sequence>
<accession>A0ABX1BXJ3</accession>
<evidence type="ECO:0000256" key="9">
    <source>
        <dbReference type="ARBA" id="ARBA00023152"/>
    </source>
</evidence>
<dbReference type="Gene3D" id="3.20.20.70">
    <property type="entry name" value="Aldolase class I"/>
    <property type="match status" value="1"/>
</dbReference>
<proteinExistence type="inferred from homology"/>
<gene>
    <name evidence="12" type="primary">fbaA</name>
    <name evidence="12" type="ORF">HCK00_02210</name>
</gene>
<comment type="cofactor">
    <cofactor evidence="11">
        <name>Zn(2+)</name>
        <dbReference type="ChEBI" id="CHEBI:29105"/>
    </cofactor>
    <text evidence="11">Binds 2 Zn(2+) ions per subunit. One is catalytic and the other provides a structural contribution.</text>
</comment>
<comment type="pathway">
    <text evidence="3 11">Carbohydrate degradation; glycolysis; D-glyceraldehyde 3-phosphate and glycerone phosphate from D-glucose: step 4/4.</text>
</comment>
<evidence type="ECO:0000256" key="3">
    <source>
        <dbReference type="ARBA" id="ARBA00004714"/>
    </source>
</evidence>
<dbReference type="InterPro" id="IPR000771">
    <property type="entry name" value="FBA_II"/>
</dbReference>
<evidence type="ECO:0000313" key="13">
    <source>
        <dbReference type="Proteomes" id="UP000695264"/>
    </source>
</evidence>
<dbReference type="NCBIfam" id="NF006628">
    <property type="entry name" value="PRK09197.1"/>
    <property type="match status" value="1"/>
</dbReference>
<dbReference type="EMBL" id="JAATEN010000001">
    <property type="protein sequence ID" value="NJP99388.1"/>
    <property type="molecule type" value="Genomic_DNA"/>
</dbReference>
<dbReference type="EC" id="4.1.2.13" evidence="5 11"/>
<comment type="similarity">
    <text evidence="4 11">Belongs to the class II fructose-bisphosphate aldolase family.</text>
</comment>
<comment type="catalytic activity">
    <reaction evidence="1 11">
        <text>beta-D-fructose 1,6-bisphosphate = D-glyceraldehyde 3-phosphate + dihydroxyacetone phosphate</text>
        <dbReference type="Rhea" id="RHEA:14729"/>
        <dbReference type="ChEBI" id="CHEBI:32966"/>
        <dbReference type="ChEBI" id="CHEBI:57642"/>
        <dbReference type="ChEBI" id="CHEBI:59776"/>
        <dbReference type="EC" id="4.1.2.13"/>
    </reaction>
</comment>
<keyword evidence="8 11" id="KW-0862">Zinc</keyword>
<dbReference type="SUPFAM" id="SSF51569">
    <property type="entry name" value="Aldolase"/>
    <property type="match status" value="1"/>
</dbReference>
<name>A0ABX1BXJ3_9ACTN</name>
<evidence type="ECO:0000256" key="2">
    <source>
        <dbReference type="ARBA" id="ARBA00002181"/>
    </source>
</evidence>
<dbReference type="PANTHER" id="PTHR30559:SF0">
    <property type="entry name" value="FRUCTOSE-BISPHOSPHATE ALDOLASE"/>
    <property type="match status" value="1"/>
</dbReference>
<dbReference type="Pfam" id="PF01116">
    <property type="entry name" value="F_bP_aldolase"/>
    <property type="match status" value="1"/>
</dbReference>
<evidence type="ECO:0000256" key="10">
    <source>
        <dbReference type="ARBA" id="ARBA00023239"/>
    </source>
</evidence>
<dbReference type="PANTHER" id="PTHR30559">
    <property type="entry name" value="FRUCTOSE-BISPHOSPHATE ALDOLASE CLASS 2"/>
    <property type="match status" value="1"/>
</dbReference>
<dbReference type="GO" id="GO:0004332">
    <property type="term" value="F:fructose-bisphosphate aldolase activity"/>
    <property type="evidence" value="ECO:0007669"/>
    <property type="project" value="UniProtKB-EC"/>
</dbReference>
<reference evidence="12 13" key="1">
    <citation type="submission" date="2020-03" db="EMBL/GenBank/DDBJ databases">
        <title>WGS of actinomycetes isolated from Thailand.</title>
        <authorList>
            <person name="Thawai C."/>
        </authorList>
    </citation>
    <scope>NUCLEOTIDE SEQUENCE [LARGE SCALE GENOMIC DNA]</scope>
    <source>
        <strain evidence="12 13">PLAI 1-29</strain>
    </source>
</reference>
<evidence type="ECO:0000256" key="8">
    <source>
        <dbReference type="ARBA" id="ARBA00022833"/>
    </source>
</evidence>
<dbReference type="Proteomes" id="UP000695264">
    <property type="component" value="Unassembled WGS sequence"/>
</dbReference>
<dbReference type="NCBIfam" id="TIGR00167">
    <property type="entry name" value="cbbA"/>
    <property type="match status" value="1"/>
</dbReference>
<dbReference type="PROSITE" id="PS00602">
    <property type="entry name" value="ALDOLASE_CLASS_II_1"/>
    <property type="match status" value="1"/>
</dbReference>
<organism evidence="12 13">
    <name type="scientific">Streptomyces zingiberis</name>
    <dbReference type="NCBI Taxonomy" id="2053010"/>
    <lineage>
        <taxon>Bacteria</taxon>
        <taxon>Bacillati</taxon>
        <taxon>Actinomycetota</taxon>
        <taxon>Actinomycetes</taxon>
        <taxon>Kitasatosporales</taxon>
        <taxon>Streptomycetaceae</taxon>
        <taxon>Streptomyces</taxon>
    </lineage>
</organism>
<evidence type="ECO:0000256" key="5">
    <source>
        <dbReference type="ARBA" id="ARBA00013068"/>
    </source>
</evidence>
<keyword evidence="10 11" id="KW-0456">Lyase</keyword>
<keyword evidence="9 11" id="KW-0324">Glycolysis</keyword>
<dbReference type="NCBIfam" id="TIGR01520">
    <property type="entry name" value="FruBisAldo_II_A"/>
    <property type="match status" value="1"/>
</dbReference>
<comment type="caution">
    <text evidence="12">The sequence shown here is derived from an EMBL/GenBank/DDBJ whole genome shotgun (WGS) entry which is preliminary data.</text>
</comment>
<comment type="function">
    <text evidence="2 11">Catalyzes the aldol condensation of dihydroxyacetone phosphate (DHAP or glycerone-phosphate) with glyceraldehyde 3-phosphate (G3P) to form fructose 1,6-bisphosphate (FBP) in gluconeogenesis and the reverse reaction in glycolysis.</text>
</comment>